<dbReference type="RefSeq" id="WP_150712687.1">
    <property type="nucleotide sequence ID" value="NZ_CABVHK010000015.1"/>
</dbReference>
<evidence type="ECO:0000313" key="2">
    <source>
        <dbReference type="EMBL" id="VVN20490.1"/>
    </source>
</evidence>
<accession>A0A5E6VRS1</accession>
<dbReference type="Proteomes" id="UP000326953">
    <property type="component" value="Unassembled WGS sequence"/>
</dbReference>
<dbReference type="EMBL" id="CABVHK010000015">
    <property type="protein sequence ID" value="VVN20490.1"/>
    <property type="molecule type" value="Genomic_DNA"/>
</dbReference>
<evidence type="ECO:0000256" key="1">
    <source>
        <dbReference type="SAM" id="MobiDB-lite"/>
    </source>
</evidence>
<organism evidence="2 3">
    <name type="scientific">Pseudomonas fluorescens</name>
    <dbReference type="NCBI Taxonomy" id="294"/>
    <lineage>
        <taxon>Bacteria</taxon>
        <taxon>Pseudomonadati</taxon>
        <taxon>Pseudomonadota</taxon>
        <taxon>Gammaproteobacteria</taxon>
        <taxon>Pseudomonadales</taxon>
        <taxon>Pseudomonadaceae</taxon>
        <taxon>Pseudomonas</taxon>
    </lineage>
</organism>
<dbReference type="OrthoDB" id="7032309at2"/>
<protein>
    <submittedName>
        <fullName evidence="2">Uncharacterized protein</fullName>
    </submittedName>
</protein>
<proteinExistence type="predicted"/>
<feature type="region of interest" description="Disordered" evidence="1">
    <location>
        <begin position="266"/>
        <end position="325"/>
    </location>
</feature>
<dbReference type="AlphaFoldDB" id="A0A5E6VRS1"/>
<sequence length="398" mass="44242">MSAEQQLAILPAKEVALAVFSAPNGLDPYLQSVREEIDKFNASAPDVTTKKGQAAYRSIAYDLAGSKTKLDNLGKELVAELKDVPKKIDAERKRVRELLTEWQEEVRKPLTDWEAAEQARKDRQVDAVQAIADFALDLAGINAAVLLESIASVEAIQMGEHWEEFETDAARTKESTLTKLRAALVARQQYEAEQAELVRLRAETEAQAQRERDAQIVREAEDRARQEAEQRAQAERDAVARREAEAKAAADRRELELKLAAEQSERAAAQAARDKIESEQRAVQQKIEDEQRHQQAMAQAEANRIAAEQRAEQERVNSEARQAEAAERARQAEVARANAAADEILRQAAAREADKAHKMKINRAALDAFIAGGMPEECAKQAVILIAQRKIPAIAITY</sequence>
<reference evidence="2 3" key="1">
    <citation type="submission" date="2019-09" db="EMBL/GenBank/DDBJ databases">
        <authorList>
            <person name="Chandra G."/>
            <person name="Truman W A."/>
        </authorList>
    </citation>
    <scope>NUCLEOTIDE SEQUENCE [LARGE SCALE GENOMIC DNA]</scope>
    <source>
        <strain evidence="2">PS662</strain>
    </source>
</reference>
<evidence type="ECO:0000313" key="3">
    <source>
        <dbReference type="Proteomes" id="UP000326953"/>
    </source>
</evidence>
<feature type="compositionally biased region" description="Basic and acidic residues" evidence="1">
    <location>
        <begin position="307"/>
        <end position="325"/>
    </location>
</feature>
<gene>
    <name evidence="2" type="ORF">PS662_04339</name>
</gene>
<name>A0A5E6VRS1_PSEFL</name>
<feature type="region of interest" description="Disordered" evidence="1">
    <location>
        <begin position="220"/>
        <end position="245"/>
    </location>
</feature>
<feature type="compositionally biased region" description="Basic and acidic residues" evidence="1">
    <location>
        <begin position="272"/>
        <end position="293"/>
    </location>
</feature>